<accession>A0A2T4UVE5</accession>
<dbReference type="Proteomes" id="UP000241085">
    <property type="component" value="Unassembled WGS sequence"/>
</dbReference>
<dbReference type="Gene3D" id="3.40.50.2000">
    <property type="entry name" value="Glycogen Phosphorylase B"/>
    <property type="match status" value="2"/>
</dbReference>
<dbReference type="CDD" id="cd03809">
    <property type="entry name" value="GT4_MtfB-like"/>
    <property type="match status" value="1"/>
</dbReference>
<sequence>MARIAVNRAFRDQRITGQQRYATEISNRLLLREGVRSVDPPRFSSRSSLASWAWVQSPALRTRRGEFLLSLTSRAPLAHPRQLLVVHDLFVLEHPEWFSRRYAATHSRALRAQLASAAAVITVSEPTLAAVQRWIPSTTPSIVAPNGVTLRFSSSGGSDESARLLRSLGIEGTTFLLAVGSLDPRKNLRRLLAAHGSLDHEWRRRHPLVLVGGGGRAFRSEQLVAQDHVVHAGYVDEDALAGLYRAAHAVVVPSLSEGFGLPVVEAIASGTQVVLADIPAFRWVHGSGGLWFDPLDTASIARALERVSAISPDPAEAAKLAAGISRRFDWDKSADAIEQLADRVGAA</sequence>
<keyword evidence="4" id="KW-1185">Reference proteome</keyword>
<dbReference type="EMBL" id="PZPL01000001">
    <property type="protein sequence ID" value="PTL73495.1"/>
    <property type="molecule type" value="Genomic_DNA"/>
</dbReference>
<dbReference type="GO" id="GO:0016757">
    <property type="term" value="F:glycosyltransferase activity"/>
    <property type="evidence" value="ECO:0007669"/>
    <property type="project" value="InterPro"/>
</dbReference>
<evidence type="ECO:0000313" key="4">
    <source>
        <dbReference type="Proteomes" id="UP000241085"/>
    </source>
</evidence>
<organism evidence="3 4">
    <name type="scientific">Rathayibacter caricis DSM 15933</name>
    <dbReference type="NCBI Taxonomy" id="1328867"/>
    <lineage>
        <taxon>Bacteria</taxon>
        <taxon>Bacillati</taxon>
        <taxon>Actinomycetota</taxon>
        <taxon>Actinomycetes</taxon>
        <taxon>Micrococcales</taxon>
        <taxon>Microbacteriaceae</taxon>
        <taxon>Rathayibacter</taxon>
    </lineage>
</organism>
<keyword evidence="1 3" id="KW-0808">Transferase</keyword>
<dbReference type="GO" id="GO:0009103">
    <property type="term" value="P:lipopolysaccharide biosynthetic process"/>
    <property type="evidence" value="ECO:0007669"/>
    <property type="project" value="TreeGrafter"/>
</dbReference>
<evidence type="ECO:0000256" key="1">
    <source>
        <dbReference type="ARBA" id="ARBA00022679"/>
    </source>
</evidence>
<dbReference type="InterPro" id="IPR001296">
    <property type="entry name" value="Glyco_trans_1"/>
</dbReference>
<gene>
    <name evidence="3" type="ORF">C1I63_11990</name>
</gene>
<dbReference type="PANTHER" id="PTHR46401">
    <property type="entry name" value="GLYCOSYLTRANSFERASE WBBK-RELATED"/>
    <property type="match status" value="1"/>
</dbReference>
<feature type="domain" description="Glycosyl transferase family 1" evidence="2">
    <location>
        <begin position="169"/>
        <end position="311"/>
    </location>
</feature>
<evidence type="ECO:0000313" key="3">
    <source>
        <dbReference type="EMBL" id="PTL73495.1"/>
    </source>
</evidence>
<comment type="caution">
    <text evidence="3">The sequence shown here is derived from an EMBL/GenBank/DDBJ whole genome shotgun (WGS) entry which is preliminary data.</text>
</comment>
<dbReference type="SUPFAM" id="SSF53756">
    <property type="entry name" value="UDP-Glycosyltransferase/glycogen phosphorylase"/>
    <property type="match status" value="1"/>
</dbReference>
<evidence type="ECO:0000259" key="2">
    <source>
        <dbReference type="Pfam" id="PF00534"/>
    </source>
</evidence>
<dbReference type="AlphaFoldDB" id="A0A2T4UVE5"/>
<dbReference type="Pfam" id="PF00534">
    <property type="entry name" value="Glycos_transf_1"/>
    <property type="match status" value="1"/>
</dbReference>
<protein>
    <submittedName>
        <fullName evidence="3">Glycosyltransferase family 1 protein</fullName>
    </submittedName>
</protein>
<proteinExistence type="predicted"/>
<dbReference type="PANTHER" id="PTHR46401:SF2">
    <property type="entry name" value="GLYCOSYLTRANSFERASE WBBK-RELATED"/>
    <property type="match status" value="1"/>
</dbReference>
<dbReference type="RefSeq" id="WP_107574936.1">
    <property type="nucleotide sequence ID" value="NZ_PZPL01000001.1"/>
</dbReference>
<reference evidence="3 4" key="1">
    <citation type="submission" date="2018-03" db="EMBL/GenBank/DDBJ databases">
        <title>Bacteriophage NCPPB3778 and a type I-E CRISPR drive the evolution of the US Biological Select Agent, Rathayibacter toxicus.</title>
        <authorList>
            <person name="Davis E.W.II."/>
            <person name="Tabima J.F."/>
            <person name="Weisberg A.J."/>
            <person name="Dantas Lopes L."/>
            <person name="Wiseman M.S."/>
            <person name="Wiseman M.S."/>
            <person name="Pupko T."/>
            <person name="Belcher M.S."/>
            <person name="Sechler A.J."/>
            <person name="Tancos M.A."/>
            <person name="Schroeder B.K."/>
            <person name="Murray T.D."/>
            <person name="Luster D.G."/>
            <person name="Schneider W.L."/>
            <person name="Rogers E."/>
            <person name="Andreote F.D."/>
            <person name="Grunwald N.J."/>
            <person name="Putnam M.L."/>
            <person name="Chang J.H."/>
        </authorList>
    </citation>
    <scope>NUCLEOTIDE SEQUENCE [LARGE SCALE GENOMIC DNA]</scope>
    <source>
        <strain evidence="3 4">DSM 15933</strain>
    </source>
</reference>
<name>A0A2T4UVE5_9MICO</name>